<keyword evidence="3" id="KW-1185">Reference proteome</keyword>
<proteinExistence type="predicted"/>
<evidence type="ECO:0000313" key="3">
    <source>
        <dbReference type="Proteomes" id="UP000245166"/>
    </source>
</evidence>
<dbReference type="SUPFAM" id="SSF46785">
    <property type="entry name" value="Winged helix' DNA-binding domain"/>
    <property type="match status" value="1"/>
</dbReference>
<evidence type="ECO:0000256" key="1">
    <source>
        <dbReference type="SAM" id="MobiDB-lite"/>
    </source>
</evidence>
<organism evidence="2 3">
    <name type="scientific">Serinibacter arcticus</name>
    <dbReference type="NCBI Taxonomy" id="1655435"/>
    <lineage>
        <taxon>Bacteria</taxon>
        <taxon>Bacillati</taxon>
        <taxon>Actinomycetota</taxon>
        <taxon>Actinomycetes</taxon>
        <taxon>Micrococcales</taxon>
        <taxon>Beutenbergiaceae</taxon>
        <taxon>Serinibacter</taxon>
    </lineage>
</organism>
<dbReference type="InterPro" id="IPR036390">
    <property type="entry name" value="WH_DNA-bd_sf"/>
</dbReference>
<gene>
    <name evidence="2" type="ORF">C8046_03955</name>
</gene>
<evidence type="ECO:0008006" key="4">
    <source>
        <dbReference type="Google" id="ProtNLM"/>
    </source>
</evidence>
<comment type="caution">
    <text evidence="2">The sequence shown here is derived from an EMBL/GenBank/DDBJ whole genome shotgun (WGS) entry which is preliminary data.</text>
</comment>
<dbReference type="AlphaFoldDB" id="A0A2U1ZSJ5"/>
<accession>A0A2U1ZSJ5</accession>
<evidence type="ECO:0000313" key="2">
    <source>
        <dbReference type="EMBL" id="PWD49958.1"/>
    </source>
</evidence>
<reference evidence="2 3" key="1">
    <citation type="submission" date="2018-03" db="EMBL/GenBank/DDBJ databases">
        <title>Genome assembly of novel Miniimonas species PCH200.</title>
        <authorList>
            <person name="Thakur V."/>
            <person name="Kumar V."/>
            <person name="Singh D."/>
        </authorList>
    </citation>
    <scope>NUCLEOTIDE SEQUENCE [LARGE SCALE GENOMIC DNA]</scope>
    <source>
        <strain evidence="2 3">PCH200</strain>
    </source>
</reference>
<name>A0A2U1ZSJ5_9MICO</name>
<feature type="compositionally biased region" description="Basic and acidic residues" evidence="1">
    <location>
        <begin position="73"/>
        <end position="82"/>
    </location>
</feature>
<sequence length="222" mass="24176">MMIPLAIANAIRDGAVTTAYRRWDVPRVKVGGTQLTASGIVRFDAVEEITDVDALTDDDARAAGVRDAVELRRRLAPPDRESATPVRRSPRGGKGGDRVYRVTLSWVGVDPRLELREKPARGAALVTLKADVAALDAGRQSGPWTRQILVWIRDNPGVISTELADLLGRELLPMKADIRRLKALGLTISLRVGYELSPRGRGYLRALERDDAASDQGVLPAP</sequence>
<dbReference type="OrthoDB" id="121143at2"/>
<protein>
    <recommendedName>
        <fullName evidence="4">ASCH domain-containing protein</fullName>
    </recommendedName>
</protein>
<feature type="region of interest" description="Disordered" evidence="1">
    <location>
        <begin position="73"/>
        <end position="96"/>
    </location>
</feature>
<dbReference type="EMBL" id="PYHR01000002">
    <property type="protein sequence ID" value="PWD49958.1"/>
    <property type="molecule type" value="Genomic_DNA"/>
</dbReference>
<dbReference type="Proteomes" id="UP000245166">
    <property type="component" value="Unassembled WGS sequence"/>
</dbReference>